<evidence type="ECO:0000313" key="2">
    <source>
        <dbReference type="Proteomes" id="UP000031091"/>
    </source>
</evidence>
<dbReference type="KEGG" id="vg:24722447"/>
<dbReference type="Proteomes" id="UP000031091">
    <property type="component" value="Segment"/>
</dbReference>
<name>A0A0A6ZK63_9CAUD</name>
<keyword evidence="2" id="KW-1185">Reference proteome</keyword>
<dbReference type="EMBL" id="KF319020">
    <property type="protein sequence ID" value="AGZ17247.1"/>
    <property type="molecule type" value="Genomic_DNA"/>
</dbReference>
<proteinExistence type="predicted"/>
<dbReference type="RefSeq" id="YP_009147837.1">
    <property type="nucleotide sequence ID" value="NC_027342.1"/>
</dbReference>
<accession>A0A0A6ZK63</accession>
<dbReference type="GeneID" id="24722447"/>
<gene>
    <name evidence="1" type="ORF">PM16_02</name>
</gene>
<protein>
    <submittedName>
        <fullName evidence="1">Uncharacterized protein</fullName>
    </submittedName>
</protein>
<sequence>MNNTMNITTMSELLESYRELLNELYPRITITGCTFEPSEVLEKLDPIAFRQCYLDFADFIGIDVDELEDDL</sequence>
<reference evidence="2" key="1">
    <citation type="submission" date="2013-07" db="EMBL/GenBank/DDBJ databases">
        <title>Isolation and characterization of PM16 - a novel Podoviridae bacteriophage specific for Proteus mirabilis.</title>
        <authorList>
            <person name="Morozova V.V."/>
            <person name="Tupikin A.E."/>
            <person name="Kabilov M.R."/>
            <person name="Kurilshikov A.M."/>
            <person name="Babkin I.V."/>
            <person name="Shedko E.D."/>
        </authorList>
    </citation>
    <scope>NUCLEOTIDE SEQUENCE [LARGE SCALE GENOMIC DNA]</scope>
</reference>
<evidence type="ECO:0000313" key="1">
    <source>
        <dbReference type="EMBL" id="AGZ17247.1"/>
    </source>
</evidence>
<organism evidence="1 2">
    <name type="scientific">Proteus phage PM16</name>
    <dbReference type="NCBI Taxonomy" id="1357704"/>
    <lineage>
        <taxon>Viruses</taxon>
        <taxon>Duplodnaviria</taxon>
        <taxon>Heunggongvirae</taxon>
        <taxon>Uroviricota</taxon>
        <taxon>Caudoviricetes</taxon>
        <taxon>Autographivirales</taxon>
        <taxon>Autoscriptoviridae</taxon>
        <taxon>Slopekvirinae</taxon>
        <taxon>Novosibovirus</taxon>
        <taxon>Novosibovirus PM16</taxon>
    </lineage>
</organism>